<dbReference type="InterPro" id="IPR029071">
    <property type="entry name" value="Ubiquitin-like_domsf"/>
</dbReference>
<reference evidence="2" key="1">
    <citation type="submission" date="2021-01" db="EMBL/GenBank/DDBJ databases">
        <authorList>
            <person name="Corre E."/>
            <person name="Pelletier E."/>
            <person name="Niang G."/>
            <person name="Scheremetjew M."/>
            <person name="Finn R."/>
            <person name="Kale V."/>
            <person name="Holt S."/>
            <person name="Cochrane G."/>
            <person name="Meng A."/>
            <person name="Brown T."/>
            <person name="Cohen L."/>
        </authorList>
    </citation>
    <scope>NUCLEOTIDE SEQUENCE</scope>
    <source>
        <strain evidence="2">UTEX LB 2760</strain>
    </source>
</reference>
<dbReference type="SUPFAM" id="SSF54236">
    <property type="entry name" value="Ubiquitin-like"/>
    <property type="match status" value="1"/>
</dbReference>
<gene>
    <name evidence="2" type="ORF">RMAR0315_LOCUS11075</name>
</gene>
<accession>A0A7S0G7C4</accession>
<evidence type="ECO:0000256" key="1">
    <source>
        <dbReference type="SAM" id="MobiDB-lite"/>
    </source>
</evidence>
<protein>
    <submittedName>
        <fullName evidence="2">Uncharacterized protein</fullName>
    </submittedName>
</protein>
<name>A0A7S0G7C4_9RHOD</name>
<dbReference type="EMBL" id="HBEK01020319">
    <property type="protein sequence ID" value="CAD8401072.1"/>
    <property type="molecule type" value="Transcribed_RNA"/>
</dbReference>
<proteinExistence type="predicted"/>
<organism evidence="2">
    <name type="scientific">Rhodosorus marinus</name>
    <dbReference type="NCBI Taxonomy" id="101924"/>
    <lineage>
        <taxon>Eukaryota</taxon>
        <taxon>Rhodophyta</taxon>
        <taxon>Stylonematophyceae</taxon>
        <taxon>Stylonematales</taxon>
        <taxon>Stylonemataceae</taxon>
        <taxon>Rhodosorus</taxon>
    </lineage>
</organism>
<evidence type="ECO:0000313" key="2">
    <source>
        <dbReference type="EMBL" id="CAD8401072.1"/>
    </source>
</evidence>
<sequence length="360" mass="39142">MDLDFEQLGDYEEEAAAPGLFVPLLGGGADSTTPGMMPLILATPAGEKRQVDVDVNATVGELKTLVSNIGVAPRGNTTEDSEKKEPFNLVFGENTLDDDEQQLFKTTIVDTYEHAGGMLRAIEEASAQDENAMKALDSTLSVVGNVQQGGVDFDQMLLDALRAGLDTTGGSPEPVAEEPVPDQQDAGPRADDMVWNPKVQVARRAASVVTRAHQASISDRRSVPDVLQRLSNKMPDVFSPKAAERVSRNWDAITPRSSKLRALNAELSMNNGGANSGATWMSNLIDNWERAHAKDAITEQPNSRKRNAESAQLGAPDNQEWKQAYSRAAAGGQRNGMKDKLEYLEQMLTIQVKPEDQRRN</sequence>
<feature type="region of interest" description="Disordered" evidence="1">
    <location>
        <begin position="297"/>
        <end position="335"/>
    </location>
</feature>
<dbReference type="CDD" id="cd17039">
    <property type="entry name" value="Ubl_ubiquitin_like"/>
    <property type="match status" value="1"/>
</dbReference>
<feature type="region of interest" description="Disordered" evidence="1">
    <location>
        <begin position="166"/>
        <end position="188"/>
    </location>
</feature>
<dbReference type="AlphaFoldDB" id="A0A7S0G7C4"/>